<dbReference type="RefSeq" id="WP_320685511.1">
    <property type="nucleotide sequence ID" value="NZ_JAXBLV010000041.1"/>
</dbReference>
<keyword evidence="2" id="KW-1185">Reference proteome</keyword>
<evidence type="ECO:0000313" key="2">
    <source>
        <dbReference type="Proteomes" id="UP001272242"/>
    </source>
</evidence>
<accession>A0ABU5EXR6</accession>
<dbReference type="Proteomes" id="UP001272242">
    <property type="component" value="Unassembled WGS sequence"/>
</dbReference>
<dbReference type="EMBL" id="JAXBLV010000041">
    <property type="protein sequence ID" value="MDY3558613.1"/>
    <property type="molecule type" value="Genomic_DNA"/>
</dbReference>
<evidence type="ECO:0000313" key="1">
    <source>
        <dbReference type="EMBL" id="MDY3558613.1"/>
    </source>
</evidence>
<proteinExistence type="predicted"/>
<reference evidence="2" key="1">
    <citation type="journal article" date="2023" name="Mar. Drugs">
        <title>Gemmata algarum, a Novel Planctomycete Isolated from an Algal Mat, Displays Antimicrobial Activity.</title>
        <authorList>
            <person name="Kumar G."/>
            <person name="Kallscheuer N."/>
            <person name="Kashif M."/>
            <person name="Ahamad S."/>
            <person name="Jagadeeshwari U."/>
            <person name="Pannikurungottu S."/>
            <person name="Haufschild T."/>
            <person name="Kabuu M."/>
            <person name="Sasikala C."/>
            <person name="Jogler C."/>
            <person name="Ramana C."/>
        </authorList>
    </citation>
    <scope>NUCLEOTIDE SEQUENCE [LARGE SCALE GENOMIC DNA]</scope>
    <source>
        <strain evidence="2">JC673</strain>
    </source>
</reference>
<organism evidence="1 2">
    <name type="scientific">Gemmata algarum</name>
    <dbReference type="NCBI Taxonomy" id="2975278"/>
    <lineage>
        <taxon>Bacteria</taxon>
        <taxon>Pseudomonadati</taxon>
        <taxon>Planctomycetota</taxon>
        <taxon>Planctomycetia</taxon>
        <taxon>Gemmatales</taxon>
        <taxon>Gemmataceae</taxon>
        <taxon>Gemmata</taxon>
    </lineage>
</organism>
<name>A0ABU5EXR6_9BACT</name>
<protein>
    <submittedName>
        <fullName evidence="1">Uncharacterized protein</fullName>
    </submittedName>
</protein>
<comment type="caution">
    <text evidence="1">The sequence shown here is derived from an EMBL/GenBank/DDBJ whole genome shotgun (WGS) entry which is preliminary data.</text>
</comment>
<sequence>MGNSYTFTVDVFRTVCDRLAANAADLRLLIEAGESFEEWLAWEAFLACKLRQESYPFCEVAAKPAYASEGVSASSDPESDLGDLRVGGPNDGADHCWVFAEFVLLHHGNRTGGEWPRKIEAGADKLKRLGWKKSASLLIVIAASRGGVMAEWADDQAGCAVWNRPALADPLVIPLPGGGTLVLKAFDVKQDPAHTLTNAAR</sequence>
<gene>
    <name evidence="1" type="ORF">R5W23_005752</name>
</gene>